<dbReference type="OMA" id="WYPQASS"/>
<evidence type="ECO:0000259" key="11">
    <source>
        <dbReference type="PROSITE" id="PS50119"/>
    </source>
</evidence>
<dbReference type="GO" id="GO:0005634">
    <property type="term" value="C:nucleus"/>
    <property type="evidence" value="ECO:0007669"/>
    <property type="project" value="UniProtKB-SubCell"/>
</dbReference>
<dbReference type="CDD" id="cd19821">
    <property type="entry name" value="Bbox1_BBX-like"/>
    <property type="match status" value="2"/>
</dbReference>
<proteinExistence type="inferred from homology"/>
<dbReference type="PROSITE" id="PS51017">
    <property type="entry name" value="CCT"/>
    <property type="match status" value="1"/>
</dbReference>
<evidence type="ECO:0000259" key="12">
    <source>
        <dbReference type="PROSITE" id="PS51017"/>
    </source>
</evidence>
<dbReference type="SMART" id="SM00336">
    <property type="entry name" value="BBOX"/>
    <property type="match status" value="1"/>
</dbReference>
<dbReference type="PhylomeDB" id="A0A068V174"/>
<keyword evidence="6" id="KW-0862">Zinc</keyword>
<evidence type="ECO:0000313" key="13">
    <source>
        <dbReference type="EMBL" id="CDP14416.1"/>
    </source>
</evidence>
<evidence type="ECO:0000256" key="1">
    <source>
        <dbReference type="ARBA" id="ARBA00004123"/>
    </source>
</evidence>
<keyword evidence="5 8" id="KW-0863">Zinc-finger</keyword>
<gene>
    <name evidence="13" type="ORF">GSCOC_T00040825001</name>
</gene>
<evidence type="ECO:0000256" key="9">
    <source>
        <dbReference type="PROSITE-ProRule" id="PRU00357"/>
    </source>
</evidence>
<keyword evidence="4" id="KW-0677">Repeat</keyword>
<dbReference type="PROSITE" id="PS50119">
    <property type="entry name" value="ZF_BBOX"/>
    <property type="match status" value="1"/>
</dbReference>
<dbReference type="Proteomes" id="UP000295252">
    <property type="component" value="Chromosome VII"/>
</dbReference>
<name>A0A068V174_COFCA</name>
<evidence type="ECO:0000256" key="10">
    <source>
        <dbReference type="SAM" id="MobiDB-lite"/>
    </source>
</evidence>
<dbReference type="OrthoDB" id="153872at2759"/>
<feature type="domain" description="CCT" evidence="12">
    <location>
        <begin position="355"/>
        <end position="397"/>
    </location>
</feature>
<dbReference type="FunCoup" id="A0A068V174">
    <property type="interactions" value="174"/>
</dbReference>
<evidence type="ECO:0000256" key="7">
    <source>
        <dbReference type="ARBA" id="ARBA00023242"/>
    </source>
</evidence>
<dbReference type="InterPro" id="IPR010402">
    <property type="entry name" value="CCT_domain"/>
</dbReference>
<comment type="similarity">
    <text evidence="2">Belongs to the CONSTANS family.</text>
</comment>
<dbReference type="STRING" id="49390.A0A068V174"/>
<keyword evidence="7 9" id="KW-0539">Nucleus</keyword>
<evidence type="ECO:0000256" key="3">
    <source>
        <dbReference type="ARBA" id="ARBA00022723"/>
    </source>
</evidence>
<dbReference type="InParanoid" id="A0A068V174"/>
<organism evidence="13 14">
    <name type="scientific">Coffea canephora</name>
    <name type="common">Robusta coffee</name>
    <dbReference type="NCBI Taxonomy" id="49390"/>
    <lineage>
        <taxon>Eukaryota</taxon>
        <taxon>Viridiplantae</taxon>
        <taxon>Streptophyta</taxon>
        <taxon>Embryophyta</taxon>
        <taxon>Tracheophyta</taxon>
        <taxon>Spermatophyta</taxon>
        <taxon>Magnoliopsida</taxon>
        <taxon>eudicotyledons</taxon>
        <taxon>Gunneridae</taxon>
        <taxon>Pentapetalae</taxon>
        <taxon>asterids</taxon>
        <taxon>lamiids</taxon>
        <taxon>Gentianales</taxon>
        <taxon>Rubiaceae</taxon>
        <taxon>Ixoroideae</taxon>
        <taxon>Gardenieae complex</taxon>
        <taxon>Bertiereae - Coffeeae clade</taxon>
        <taxon>Coffeeae</taxon>
        <taxon>Coffea</taxon>
    </lineage>
</organism>
<dbReference type="Pfam" id="PF06203">
    <property type="entry name" value="CCT"/>
    <property type="match status" value="1"/>
</dbReference>
<evidence type="ECO:0000256" key="2">
    <source>
        <dbReference type="ARBA" id="ARBA00010024"/>
    </source>
</evidence>
<feature type="region of interest" description="Disordered" evidence="10">
    <location>
        <begin position="346"/>
        <end position="365"/>
    </location>
</feature>
<evidence type="ECO:0000313" key="14">
    <source>
        <dbReference type="Proteomes" id="UP000295252"/>
    </source>
</evidence>
<keyword evidence="14" id="KW-1185">Reference proteome</keyword>
<protein>
    <submittedName>
        <fullName evidence="13">Uncharacterized protein</fullName>
    </submittedName>
</protein>
<evidence type="ECO:0000256" key="6">
    <source>
        <dbReference type="ARBA" id="ARBA00022833"/>
    </source>
</evidence>
<sequence>MGYMCDFCGEQRSIVYCRSDAASLCLSCDCNVHSANALSRRHSRTLVCERCNLQPAFVRCIEEKISLCPNCDWLGHGGSNTGSTHKRQAVSCYSGCPSAAELSTIWPFFLDFPLVGDSKCEQIMGSMSINEVSRDSQGAQGKKNIQDASVAVGVTNIQNVDKSTAWTGSSMLPYDAKLQNIELPAASTCAGSPKLSCFGAKGQTVCEDDSFYENFNMDEVDLSIENYDELFGAALDNPEKLFENDDIDGLFGMEISGADSNCQDAHLMEGSSMGRINGIQPACSTAASADSMMSCKTEPNICFARQAHSSLSFSGLTGESSAGDYQDCGASSFLLMGEPPWCPPCPESSNPASSRSNAVMRYKEKKKTRKFEKKVRYASRKARADVRRRVKGRFVKAGDAYDYDPMTPTRSY</sequence>
<comment type="subcellular location">
    <subcellularLocation>
        <location evidence="1 9">Nucleus</location>
    </subcellularLocation>
</comment>
<dbReference type="Gramene" id="CDP14416">
    <property type="protein sequence ID" value="CDP14416"/>
    <property type="gene ID" value="GSCOC_T00040825001"/>
</dbReference>
<evidence type="ECO:0000256" key="4">
    <source>
        <dbReference type="ARBA" id="ARBA00022737"/>
    </source>
</evidence>
<dbReference type="EMBL" id="HG739168">
    <property type="protein sequence ID" value="CDP14416.1"/>
    <property type="molecule type" value="Genomic_DNA"/>
</dbReference>
<evidence type="ECO:0000256" key="5">
    <source>
        <dbReference type="ARBA" id="ARBA00022771"/>
    </source>
</evidence>
<dbReference type="InterPro" id="IPR049808">
    <property type="entry name" value="CONSTANS-like_Bbox1"/>
</dbReference>
<dbReference type="AlphaFoldDB" id="A0A068V174"/>
<keyword evidence="3" id="KW-0479">Metal-binding</keyword>
<dbReference type="PANTHER" id="PTHR31717">
    <property type="entry name" value="ZINC FINGER PROTEIN CONSTANS-LIKE 10"/>
    <property type="match status" value="1"/>
</dbReference>
<feature type="domain" description="B box-type" evidence="11">
    <location>
        <begin position="1"/>
        <end position="47"/>
    </location>
</feature>
<dbReference type="PANTHER" id="PTHR31717:SF131">
    <property type="entry name" value="ZINC FINGER PROTEIN CONSTANS-LIKE 9"/>
    <property type="match status" value="1"/>
</dbReference>
<reference evidence="14" key="1">
    <citation type="journal article" date="2014" name="Science">
        <title>The coffee genome provides insight into the convergent evolution of caffeine biosynthesis.</title>
        <authorList>
            <person name="Denoeud F."/>
            <person name="Carretero-Paulet L."/>
            <person name="Dereeper A."/>
            <person name="Droc G."/>
            <person name="Guyot R."/>
            <person name="Pietrella M."/>
            <person name="Zheng C."/>
            <person name="Alberti A."/>
            <person name="Anthony F."/>
            <person name="Aprea G."/>
            <person name="Aury J.M."/>
            <person name="Bento P."/>
            <person name="Bernard M."/>
            <person name="Bocs S."/>
            <person name="Campa C."/>
            <person name="Cenci A."/>
            <person name="Combes M.C."/>
            <person name="Crouzillat D."/>
            <person name="Da Silva C."/>
            <person name="Daddiego L."/>
            <person name="De Bellis F."/>
            <person name="Dussert S."/>
            <person name="Garsmeur O."/>
            <person name="Gayraud T."/>
            <person name="Guignon V."/>
            <person name="Jahn K."/>
            <person name="Jamilloux V."/>
            <person name="Joet T."/>
            <person name="Labadie K."/>
            <person name="Lan T."/>
            <person name="Leclercq J."/>
            <person name="Lepelley M."/>
            <person name="Leroy T."/>
            <person name="Li L.T."/>
            <person name="Librado P."/>
            <person name="Lopez L."/>
            <person name="Munoz A."/>
            <person name="Noel B."/>
            <person name="Pallavicini A."/>
            <person name="Perrotta G."/>
            <person name="Poncet V."/>
            <person name="Pot D."/>
            <person name="Priyono X."/>
            <person name="Rigoreau M."/>
            <person name="Rouard M."/>
            <person name="Rozas J."/>
            <person name="Tranchant-Dubreuil C."/>
            <person name="VanBuren R."/>
            <person name="Zhang Q."/>
            <person name="Andrade A.C."/>
            <person name="Argout X."/>
            <person name="Bertrand B."/>
            <person name="de Kochko A."/>
            <person name="Graziosi G."/>
            <person name="Henry R.J."/>
            <person name="Jayarama X."/>
            <person name="Ming R."/>
            <person name="Nagai C."/>
            <person name="Rounsley S."/>
            <person name="Sankoff D."/>
            <person name="Giuliano G."/>
            <person name="Albert V.A."/>
            <person name="Wincker P."/>
            <person name="Lashermes P."/>
        </authorList>
    </citation>
    <scope>NUCLEOTIDE SEQUENCE [LARGE SCALE GENOMIC DNA]</scope>
    <source>
        <strain evidence="14">cv. DH200-94</strain>
    </source>
</reference>
<accession>A0A068V174</accession>
<evidence type="ECO:0000256" key="8">
    <source>
        <dbReference type="PROSITE-ProRule" id="PRU00024"/>
    </source>
</evidence>
<dbReference type="GO" id="GO:0006355">
    <property type="term" value="P:regulation of DNA-templated transcription"/>
    <property type="evidence" value="ECO:0007669"/>
    <property type="project" value="UniProtKB-ARBA"/>
</dbReference>
<dbReference type="GO" id="GO:0008270">
    <property type="term" value="F:zinc ion binding"/>
    <property type="evidence" value="ECO:0007669"/>
    <property type="project" value="UniProtKB-KW"/>
</dbReference>
<dbReference type="InterPro" id="IPR000315">
    <property type="entry name" value="Znf_B-box"/>
</dbReference>